<reference evidence="1" key="1">
    <citation type="submission" date="2015-06" db="UniProtKB">
        <authorList>
            <consortium name="EnsemblPlants"/>
        </authorList>
    </citation>
    <scope>IDENTIFICATION</scope>
</reference>
<protein>
    <submittedName>
        <fullName evidence="1">Uncharacterized protein</fullName>
    </submittedName>
</protein>
<sequence length="149" mass="16425">MAVPHSNSLACASMAKQCNLQEEPWGVEDVQLGSPTQHDSRHRWPHVRWQDHRASPTAPAALSKQWGLEESQGRGPPAQQYNFLFCGQSLKELSAGRTPCSVQPRGFRVAEFVVTISLETCVTARVATMAPCVTACSVNSLLHKEKQQE</sequence>
<dbReference type="EnsemblPlants" id="EMT25465">
    <property type="protein sequence ID" value="EMT25465"/>
    <property type="gene ID" value="F775_24913"/>
</dbReference>
<dbReference type="AlphaFoldDB" id="M8BKE6"/>
<proteinExistence type="predicted"/>
<organism evidence="1">
    <name type="scientific">Aegilops tauschii</name>
    <name type="common">Tausch's goatgrass</name>
    <name type="synonym">Aegilops squarrosa</name>
    <dbReference type="NCBI Taxonomy" id="37682"/>
    <lineage>
        <taxon>Eukaryota</taxon>
        <taxon>Viridiplantae</taxon>
        <taxon>Streptophyta</taxon>
        <taxon>Embryophyta</taxon>
        <taxon>Tracheophyta</taxon>
        <taxon>Spermatophyta</taxon>
        <taxon>Magnoliopsida</taxon>
        <taxon>Liliopsida</taxon>
        <taxon>Poales</taxon>
        <taxon>Poaceae</taxon>
        <taxon>BOP clade</taxon>
        <taxon>Pooideae</taxon>
        <taxon>Triticodae</taxon>
        <taxon>Triticeae</taxon>
        <taxon>Triticinae</taxon>
        <taxon>Aegilops</taxon>
    </lineage>
</organism>
<evidence type="ECO:0000313" key="1">
    <source>
        <dbReference type="EnsemblPlants" id="EMT25465"/>
    </source>
</evidence>
<name>M8BKE6_AEGTA</name>
<accession>M8BKE6</accession>